<keyword evidence="2" id="KW-0472">Membrane</keyword>
<dbReference type="OrthoDB" id="6092823at2759"/>
<dbReference type="GeneID" id="111102648"/>
<evidence type="ECO:0000313" key="4">
    <source>
        <dbReference type="Proteomes" id="UP000694844"/>
    </source>
</evidence>
<dbReference type="KEGG" id="cvn:111102648"/>
<proteinExistence type="predicted"/>
<dbReference type="AlphaFoldDB" id="A0A8B8AIV9"/>
<gene>
    <name evidence="5" type="primary">LOC111102648</name>
</gene>
<feature type="transmembrane region" description="Helical" evidence="2">
    <location>
        <begin position="215"/>
        <end position="239"/>
    </location>
</feature>
<keyword evidence="4" id="KW-1185">Reference proteome</keyword>
<keyword evidence="2" id="KW-0812">Transmembrane</keyword>
<dbReference type="PANTHER" id="PTHR24043:SF8">
    <property type="entry name" value="EGF-LIKE DOMAIN-CONTAINING PROTEIN"/>
    <property type="match status" value="1"/>
</dbReference>
<dbReference type="InterPro" id="IPR042635">
    <property type="entry name" value="MEGF10/SREC1/2-like"/>
</dbReference>
<evidence type="ECO:0000313" key="5">
    <source>
        <dbReference type="RefSeq" id="XP_022291181.1"/>
    </source>
</evidence>
<keyword evidence="1" id="KW-0245">EGF-like domain</keyword>
<dbReference type="RefSeq" id="XP_022291181.1">
    <property type="nucleotide sequence ID" value="XM_022435473.1"/>
</dbReference>
<evidence type="ECO:0000256" key="1">
    <source>
        <dbReference type="ARBA" id="ARBA00022536"/>
    </source>
</evidence>
<dbReference type="Gene3D" id="2.170.300.10">
    <property type="entry name" value="Tie2 ligand-binding domain superfamily"/>
    <property type="match status" value="1"/>
</dbReference>
<protein>
    <submittedName>
        <fullName evidence="5">Cell death abnormality protein 1-like isoform X1</fullName>
    </submittedName>
</protein>
<feature type="chain" id="PRO_5034768198" evidence="3">
    <location>
        <begin position="32"/>
        <end position="290"/>
    </location>
</feature>
<reference evidence="5" key="1">
    <citation type="submission" date="2025-08" db="UniProtKB">
        <authorList>
            <consortium name="RefSeq"/>
        </authorList>
    </citation>
    <scope>IDENTIFICATION</scope>
    <source>
        <tissue evidence="5">Whole sample</tissue>
    </source>
</reference>
<feature type="signal peptide" evidence="3">
    <location>
        <begin position="1"/>
        <end position="31"/>
    </location>
</feature>
<dbReference type="GO" id="GO:0005044">
    <property type="term" value="F:scavenger receptor activity"/>
    <property type="evidence" value="ECO:0007669"/>
    <property type="project" value="InterPro"/>
</dbReference>
<dbReference type="Proteomes" id="UP000694844">
    <property type="component" value="Chromosome 7"/>
</dbReference>
<organism evidence="4 5">
    <name type="scientific">Crassostrea virginica</name>
    <name type="common">Eastern oyster</name>
    <dbReference type="NCBI Taxonomy" id="6565"/>
    <lineage>
        <taxon>Eukaryota</taxon>
        <taxon>Metazoa</taxon>
        <taxon>Spiralia</taxon>
        <taxon>Lophotrochozoa</taxon>
        <taxon>Mollusca</taxon>
        <taxon>Bivalvia</taxon>
        <taxon>Autobranchia</taxon>
        <taxon>Pteriomorphia</taxon>
        <taxon>Ostreida</taxon>
        <taxon>Ostreoidea</taxon>
        <taxon>Ostreidae</taxon>
        <taxon>Crassostrea</taxon>
    </lineage>
</organism>
<name>A0A8B8AIV9_CRAVI</name>
<dbReference type="PANTHER" id="PTHR24043">
    <property type="entry name" value="SCAVENGER RECEPTOR CLASS F"/>
    <property type="match status" value="1"/>
</dbReference>
<keyword evidence="2" id="KW-1133">Transmembrane helix</keyword>
<keyword evidence="3" id="KW-0732">Signal</keyword>
<evidence type="ECO:0000256" key="2">
    <source>
        <dbReference type="SAM" id="Phobius"/>
    </source>
</evidence>
<accession>A0A8B8AIV9</accession>
<sequence>MSDKHCNDNNWMKPQWIQVFFLLLWNYSIFCEALNCKIHPKETCLIGVDCEWSSKEKRCKDCPEGFYGLNCSLKCRYPNYGIDCQKDCSQCGQELCNFISGCPTDCPEGFYGLNCSLKCRYPNYGIDCQKDCSQCGQELCNFISGCPTDCSVGFYGQNCSLPCRYPNYGKECQEECSHCTREQCDVRSGCPTVTTSTEKTEIDQGKSDTLRLNPIVIGIITSTGFFLVLISFIIVTILNRRHFVRSTRRRVHYIESVMLDLYSTNTLPRNHRTSSTESVYMNNNVGSFLT</sequence>
<evidence type="ECO:0000256" key="3">
    <source>
        <dbReference type="SAM" id="SignalP"/>
    </source>
</evidence>